<comment type="caution">
    <text evidence="1">The sequence shown here is derived from an EMBL/GenBank/DDBJ whole genome shotgun (WGS) entry which is preliminary data.</text>
</comment>
<reference evidence="1 2" key="1">
    <citation type="submission" date="2019-09" db="EMBL/GenBank/DDBJ databases">
        <title>Draft genome sequences of 48 bacterial type strains from the CCUG.</title>
        <authorList>
            <person name="Tunovic T."/>
            <person name="Pineiro-Iglesias B."/>
            <person name="Unosson C."/>
            <person name="Inganas E."/>
            <person name="Ohlen M."/>
            <person name="Cardew S."/>
            <person name="Jensie-Markopoulos S."/>
            <person name="Salva-Serra F."/>
            <person name="Jaen-Luchoro D."/>
            <person name="Karlsson R."/>
            <person name="Svensson-Stadler L."/>
            <person name="Chun J."/>
            <person name="Moore E."/>
        </authorList>
    </citation>
    <scope>NUCLEOTIDE SEQUENCE [LARGE SCALE GENOMIC DNA]</scope>
    <source>
        <strain evidence="1 2">CCUG 30977</strain>
    </source>
</reference>
<evidence type="ECO:0000313" key="1">
    <source>
        <dbReference type="EMBL" id="KAB0574148.1"/>
    </source>
</evidence>
<organism evidence="1 2">
    <name type="scientific">Ideonella dechloratans</name>
    <dbReference type="NCBI Taxonomy" id="36863"/>
    <lineage>
        <taxon>Bacteria</taxon>
        <taxon>Pseudomonadati</taxon>
        <taxon>Pseudomonadota</taxon>
        <taxon>Betaproteobacteria</taxon>
        <taxon>Burkholderiales</taxon>
        <taxon>Sphaerotilaceae</taxon>
        <taxon>Ideonella</taxon>
    </lineage>
</organism>
<accession>A0A643F964</accession>
<dbReference type="EMBL" id="VZPB01000079">
    <property type="protein sequence ID" value="KAB0574148.1"/>
    <property type="molecule type" value="Genomic_DNA"/>
</dbReference>
<sequence>MVIGIGASSLVSLPARPVGPENLAVQVRDYRTEPPQATAPLDLASALASAVAGLSLRSATVAQVVVADGLARHWVVDPPAGLQSLAELQAVARARAEQMFGPMFGPMSGWVMEADWQLGRPFLCCALPAWLIDGVHMGLGRSVPVETALSTLLSGLRRATAVSGEVVWEGFWTPGLFTWVAWQAGRLRWLHSIRLTETPQGGEPLLTDVLEQACLNLQGDSVRAGLDVQAPVGVLALHPGLARLPGFQSLVLGERTCVVSQPPAWSALFDALKLTAAPPQQDAWVAALLPLAQVQRMAGLTGGANLAQPTSKAPT</sequence>
<protein>
    <submittedName>
        <fullName evidence="1">Uncharacterized protein</fullName>
    </submittedName>
</protein>
<dbReference type="Proteomes" id="UP000430120">
    <property type="component" value="Unassembled WGS sequence"/>
</dbReference>
<dbReference type="RefSeq" id="WP_151125812.1">
    <property type="nucleotide sequence ID" value="NZ_CP088081.1"/>
</dbReference>
<dbReference type="OrthoDB" id="9111805at2"/>
<gene>
    <name evidence="1" type="ORF">F7Q92_19875</name>
</gene>
<proteinExistence type="predicted"/>
<evidence type="ECO:0000313" key="2">
    <source>
        <dbReference type="Proteomes" id="UP000430120"/>
    </source>
</evidence>
<name>A0A643F964_IDEDE</name>
<keyword evidence="2" id="KW-1185">Reference proteome</keyword>
<dbReference type="AlphaFoldDB" id="A0A643F964"/>